<dbReference type="Proteomes" id="UP000887564">
    <property type="component" value="Unplaced"/>
</dbReference>
<evidence type="ECO:0000256" key="1">
    <source>
        <dbReference type="SAM" id="MobiDB-lite"/>
    </source>
</evidence>
<sequence>MPNQLTDMAAHMQEHHTQTQPSATIGGSAFLGIFCVDKFVLDFVQGLSDLGAENAVTGFCHEGLSRAPFRSSDPHREQLSSDCLSTRKPTSPKSVPLIANDSDFDEPEGEAVRRSTSRNTTSQRSDAFPRIRRRLIERSTNDAQSWCANPLKVV</sequence>
<dbReference type="WBParaSite" id="PEQ_0000279501-mRNA-1">
    <property type="protein sequence ID" value="PEQ_0000279501-mRNA-1"/>
    <property type="gene ID" value="PEQ_0000279501"/>
</dbReference>
<proteinExistence type="predicted"/>
<keyword evidence="2" id="KW-1185">Reference proteome</keyword>
<dbReference type="AlphaFoldDB" id="A0A914RDH8"/>
<feature type="region of interest" description="Disordered" evidence="1">
    <location>
        <begin position="1"/>
        <end position="21"/>
    </location>
</feature>
<name>A0A914RDH8_PAREQ</name>
<reference evidence="3" key="1">
    <citation type="submission" date="2022-11" db="UniProtKB">
        <authorList>
            <consortium name="WormBaseParasite"/>
        </authorList>
    </citation>
    <scope>IDENTIFICATION</scope>
</reference>
<protein>
    <submittedName>
        <fullName evidence="3">Uncharacterized protein</fullName>
    </submittedName>
</protein>
<accession>A0A914RDH8</accession>
<feature type="compositionally biased region" description="Polar residues" evidence="1">
    <location>
        <begin position="80"/>
        <end position="93"/>
    </location>
</feature>
<evidence type="ECO:0000313" key="3">
    <source>
        <dbReference type="WBParaSite" id="PEQ_0000279501-mRNA-1"/>
    </source>
</evidence>
<feature type="region of interest" description="Disordered" evidence="1">
    <location>
        <begin position="65"/>
        <end position="130"/>
    </location>
</feature>
<organism evidence="2 3">
    <name type="scientific">Parascaris equorum</name>
    <name type="common">Equine roundworm</name>
    <dbReference type="NCBI Taxonomy" id="6256"/>
    <lineage>
        <taxon>Eukaryota</taxon>
        <taxon>Metazoa</taxon>
        <taxon>Ecdysozoa</taxon>
        <taxon>Nematoda</taxon>
        <taxon>Chromadorea</taxon>
        <taxon>Rhabditida</taxon>
        <taxon>Spirurina</taxon>
        <taxon>Ascaridomorpha</taxon>
        <taxon>Ascaridoidea</taxon>
        <taxon>Ascarididae</taxon>
        <taxon>Parascaris</taxon>
    </lineage>
</organism>
<evidence type="ECO:0000313" key="2">
    <source>
        <dbReference type="Proteomes" id="UP000887564"/>
    </source>
</evidence>